<dbReference type="PROSITE" id="PS51257">
    <property type="entry name" value="PROKAR_LIPOPROTEIN"/>
    <property type="match status" value="1"/>
</dbReference>
<feature type="region of interest" description="Disordered" evidence="1">
    <location>
        <begin position="27"/>
        <end position="57"/>
    </location>
</feature>
<feature type="chain" id="PRO_5004106915" description="DUF4352 domain-containing protein" evidence="2">
    <location>
        <begin position="27"/>
        <end position="192"/>
    </location>
</feature>
<evidence type="ECO:0000256" key="1">
    <source>
        <dbReference type="SAM" id="MobiDB-lite"/>
    </source>
</evidence>
<evidence type="ECO:0000313" key="3">
    <source>
        <dbReference type="EMBL" id="CCH68578.1"/>
    </source>
</evidence>
<sequence length="192" mass="19833">MGQSSTRSVVAAIACAVLALTGCSGGSGDGATTPDGSQSAAAGEAPASGKASASASAKVEPAKRQEIAVDEVKEVSTKDAAYTLTITKVVVNDFYIEAEVRLVNNGTNALQAWYGGASSAPRLFDDRGREYPFQVQAGGDNKSLRLEAAEGLDASLVFAGRLGPDVKALTLDFQKIDPAYNQVEFEIPVKSS</sequence>
<evidence type="ECO:0000313" key="4">
    <source>
        <dbReference type="Proteomes" id="UP000013167"/>
    </source>
</evidence>
<keyword evidence="2" id="KW-0732">Signal</keyword>
<feature type="signal peptide" evidence="2">
    <location>
        <begin position="1"/>
        <end position="26"/>
    </location>
</feature>
<organism evidence="3 4">
    <name type="scientific">Phycicoccus elongatus Lp2</name>
    <dbReference type="NCBI Taxonomy" id="1193181"/>
    <lineage>
        <taxon>Bacteria</taxon>
        <taxon>Bacillati</taxon>
        <taxon>Actinomycetota</taxon>
        <taxon>Actinomycetes</taxon>
        <taxon>Micrococcales</taxon>
        <taxon>Intrasporangiaceae</taxon>
        <taxon>Phycicoccus</taxon>
    </lineage>
</organism>
<feature type="compositionally biased region" description="Low complexity" evidence="1">
    <location>
        <begin position="39"/>
        <end position="57"/>
    </location>
</feature>
<dbReference type="EMBL" id="CAIZ01000010">
    <property type="protein sequence ID" value="CCH68578.1"/>
    <property type="molecule type" value="Genomic_DNA"/>
</dbReference>
<dbReference type="Proteomes" id="UP000013167">
    <property type="component" value="Unassembled WGS sequence"/>
</dbReference>
<dbReference type="AlphaFoldDB" id="N0DXE8"/>
<evidence type="ECO:0000256" key="2">
    <source>
        <dbReference type="SAM" id="SignalP"/>
    </source>
</evidence>
<accession>N0DXE8</accession>
<evidence type="ECO:0008006" key="5">
    <source>
        <dbReference type="Google" id="ProtNLM"/>
    </source>
</evidence>
<dbReference type="HOGENOM" id="CLU_1414555_0_0_11"/>
<proteinExistence type="predicted"/>
<dbReference type="OrthoDB" id="4868742at2"/>
<name>N0DXE8_9MICO</name>
<protein>
    <recommendedName>
        <fullName evidence="5">DUF4352 domain-containing protein</fullName>
    </recommendedName>
</protein>
<comment type="caution">
    <text evidence="3">The sequence shown here is derived from an EMBL/GenBank/DDBJ whole genome shotgun (WGS) entry which is preliminary data.</text>
</comment>
<keyword evidence="4" id="KW-1185">Reference proteome</keyword>
<reference evidence="3 4" key="1">
    <citation type="journal article" date="2013" name="ISME J.">
        <title>A metabolic model for members of the genus Tetrasphaera involved in enhanced biological phosphorus removal.</title>
        <authorList>
            <person name="Kristiansen R."/>
            <person name="Nguyen H.T.T."/>
            <person name="Saunders A.M."/>
            <person name="Nielsen J.L."/>
            <person name="Wimmer R."/>
            <person name="Le V.Q."/>
            <person name="McIlroy S.J."/>
            <person name="Petrovski S."/>
            <person name="Seviour R.J."/>
            <person name="Calteau A."/>
            <person name="Nielsen K.L."/>
            <person name="Nielsen P.H."/>
        </authorList>
    </citation>
    <scope>NUCLEOTIDE SEQUENCE [LARGE SCALE GENOMIC DNA]</scope>
    <source>
        <strain evidence="3 4">Lp2</strain>
    </source>
</reference>
<gene>
    <name evidence="3" type="ORF">BN10_1070018</name>
</gene>
<dbReference type="eggNOG" id="ENOG50322JK">
    <property type="taxonomic scope" value="Bacteria"/>
</dbReference>
<dbReference type="RefSeq" id="WP_010851482.1">
    <property type="nucleotide sequence ID" value="NZ_HF570956.1"/>
</dbReference>
<dbReference type="STRING" id="1193181.BN10_1070018"/>